<evidence type="ECO:0000313" key="1">
    <source>
        <dbReference type="EMBL" id="NDL02037.1"/>
    </source>
</evidence>
<sequence>MPFKIENLGYGEAHIADFEVSGVEYTLIIMEIISKGDSSVVLPENYSFDINNFFEVSFDAKNNLNNNTLFERCPTNNHNQMIGIMYAVERLINEHYNAVSPSGYILLAADERLNRVYKRYINRFVTQNGFTMIDKLDPNGRGYVIHTYRTS</sequence>
<accession>A0A329XIX4</accession>
<dbReference type="EMBL" id="NSCM01000002">
    <property type="protein sequence ID" value="RAX14303.1"/>
    <property type="molecule type" value="Genomic_DNA"/>
</dbReference>
<dbReference type="AlphaFoldDB" id="A0A329XIX4"/>
<reference evidence="2 3" key="2">
    <citation type="journal article" date="2018" name="Int. J. Syst. Evol. Microbiol.">
        <title>Whole-genome-based revisit of Photorhabdus phylogeny: proposal for the elevation of most Photorhabdus subspecies to the species level and description of one novel species Photorhabdus bodei sp. nov., and one novel subspecies Photorhabdus laumondii subsp. clarkei subsp. nov.</title>
        <authorList>
            <person name="Machado R.A.R."/>
            <person name="Wuthrich D."/>
            <person name="Kuhnert P."/>
            <person name="Arce C.C.M."/>
            <person name="Thonen L."/>
            <person name="Ruiz C."/>
            <person name="Zhang X."/>
            <person name="Robert C.A.M."/>
            <person name="Karimi J."/>
            <person name="Kamali S."/>
            <person name="Ma J."/>
            <person name="Bruggmann R."/>
            <person name="Erb M."/>
        </authorList>
    </citation>
    <scope>NUCLEOTIDE SEQUENCE [LARGE SCALE GENOMIC DNA]</scope>
    <source>
        <strain evidence="2 3">LJ24-63</strain>
    </source>
</reference>
<dbReference type="GeneID" id="88804921"/>
<dbReference type="Proteomes" id="UP000466619">
    <property type="component" value="Unassembled WGS sequence"/>
</dbReference>
<reference evidence="1 4" key="3">
    <citation type="submission" date="2019-12" db="EMBL/GenBank/DDBJ databases">
        <title>Engineering Photorhabdus to improve their lethality against agricultural pests.</title>
        <authorList>
            <person name="Machado R.A.R."/>
        </authorList>
    </citation>
    <scope>NUCLEOTIDE SEQUENCE [LARGE SCALE GENOMIC DNA]</scope>
    <source>
        <strain evidence="1 4">M-CN4</strain>
    </source>
</reference>
<protein>
    <submittedName>
        <fullName evidence="2">Uncharacterized protein</fullName>
    </submittedName>
</protein>
<gene>
    <name evidence="2" type="ORF">CKY02_03245</name>
    <name evidence="1" type="ORF">GPY48_01790</name>
</gene>
<dbReference type="Proteomes" id="UP000250919">
    <property type="component" value="Unassembled WGS sequence"/>
</dbReference>
<dbReference type="EMBL" id="WSFC01000002">
    <property type="protein sequence ID" value="NDL02037.1"/>
    <property type="molecule type" value="Genomic_DNA"/>
</dbReference>
<name>A0A329XIX4_9GAMM</name>
<keyword evidence="4" id="KW-1185">Reference proteome</keyword>
<evidence type="ECO:0000313" key="3">
    <source>
        <dbReference type="Proteomes" id="UP000250919"/>
    </source>
</evidence>
<reference evidence="2" key="1">
    <citation type="submission" date="2017-08" db="EMBL/GenBank/DDBJ databases">
        <authorList>
            <person name="de Groot N.N."/>
        </authorList>
    </citation>
    <scope>NUCLEOTIDE SEQUENCE</scope>
    <source>
        <strain evidence="2">LJ24-63</strain>
    </source>
</reference>
<dbReference type="RefSeq" id="WP_112894209.1">
    <property type="nucleotide sequence ID" value="NZ_CAWNYH010000002.1"/>
</dbReference>
<comment type="caution">
    <text evidence="2">The sequence shown here is derived from an EMBL/GenBank/DDBJ whole genome shotgun (WGS) entry which is preliminary data.</text>
</comment>
<organism evidence="2 3">
    <name type="scientific">Photorhabdus bodei</name>
    <dbReference type="NCBI Taxonomy" id="2029681"/>
    <lineage>
        <taxon>Bacteria</taxon>
        <taxon>Pseudomonadati</taxon>
        <taxon>Pseudomonadota</taxon>
        <taxon>Gammaproteobacteria</taxon>
        <taxon>Enterobacterales</taxon>
        <taxon>Morganellaceae</taxon>
        <taxon>Photorhabdus</taxon>
    </lineage>
</organism>
<evidence type="ECO:0000313" key="2">
    <source>
        <dbReference type="EMBL" id="RAX14303.1"/>
    </source>
</evidence>
<evidence type="ECO:0000313" key="4">
    <source>
        <dbReference type="Proteomes" id="UP000466619"/>
    </source>
</evidence>
<proteinExistence type="predicted"/>